<accession>A0A1G4TK32</accession>
<dbReference type="EMBL" id="FMTT01000055">
    <property type="protein sequence ID" value="SCW81780.1"/>
    <property type="molecule type" value="Genomic_DNA"/>
</dbReference>
<dbReference type="STRING" id="624147.SAMN04487970_105526"/>
<dbReference type="AlphaFoldDB" id="A0A1G4TK32"/>
<keyword evidence="2" id="KW-1185">Reference proteome</keyword>
<gene>
    <name evidence="1" type="ORF">SAMN04487970_105526</name>
</gene>
<reference evidence="2" key="1">
    <citation type="submission" date="2016-10" db="EMBL/GenBank/DDBJ databases">
        <authorList>
            <person name="Varghese N."/>
            <person name="Submissions S."/>
        </authorList>
    </citation>
    <scope>NUCLEOTIDE SEQUENCE [LARGE SCALE GENOMIC DNA]</scope>
    <source>
        <strain evidence="2">CGMCC 1.8946</strain>
    </source>
</reference>
<evidence type="ECO:0000313" key="1">
    <source>
        <dbReference type="EMBL" id="SCW81780.1"/>
    </source>
</evidence>
<protein>
    <submittedName>
        <fullName evidence="1">Uncharacterized protein</fullName>
    </submittedName>
</protein>
<name>A0A1G4TK32_9BACL</name>
<proteinExistence type="predicted"/>
<evidence type="ECO:0000313" key="2">
    <source>
        <dbReference type="Proteomes" id="UP000198601"/>
    </source>
</evidence>
<organism evidence="1 2">
    <name type="scientific">Paenibacillus tianmuensis</name>
    <dbReference type="NCBI Taxonomy" id="624147"/>
    <lineage>
        <taxon>Bacteria</taxon>
        <taxon>Bacillati</taxon>
        <taxon>Bacillota</taxon>
        <taxon>Bacilli</taxon>
        <taxon>Bacillales</taxon>
        <taxon>Paenibacillaceae</taxon>
        <taxon>Paenibacillus</taxon>
    </lineage>
</organism>
<dbReference type="Proteomes" id="UP000198601">
    <property type="component" value="Unassembled WGS sequence"/>
</dbReference>
<sequence>MKAFILTLVLCFGLFNGTQYFEIIQSQHSIIKLLDHGADH</sequence>